<evidence type="ECO:0000313" key="8">
    <source>
        <dbReference type="EMBL" id="KAA6447661.1"/>
    </source>
</evidence>
<name>A0A5M8RII1_9BACI</name>
<dbReference type="GO" id="GO:0004497">
    <property type="term" value="F:monooxygenase activity"/>
    <property type="evidence" value="ECO:0007669"/>
    <property type="project" value="UniProtKB-KW"/>
</dbReference>
<dbReference type="Proteomes" id="UP000324326">
    <property type="component" value="Unassembled WGS sequence"/>
</dbReference>
<comment type="caution">
    <text evidence="8">The sequence shown here is derived from an EMBL/GenBank/DDBJ whole genome shotgun (WGS) entry which is preliminary data.</text>
</comment>
<evidence type="ECO:0000256" key="4">
    <source>
        <dbReference type="ARBA" id="ARBA00023002"/>
    </source>
</evidence>
<dbReference type="PANTHER" id="PTHR46696">
    <property type="entry name" value="P450, PUTATIVE (EUROFUNG)-RELATED"/>
    <property type="match status" value="1"/>
</dbReference>
<dbReference type="PROSITE" id="PS00086">
    <property type="entry name" value="CYTOCHROME_P450"/>
    <property type="match status" value="1"/>
</dbReference>
<keyword evidence="5 7" id="KW-0408">Iron</keyword>
<dbReference type="Gene3D" id="1.10.630.10">
    <property type="entry name" value="Cytochrome P450"/>
    <property type="match status" value="1"/>
</dbReference>
<keyword evidence="6 7" id="KW-0503">Monooxygenase</keyword>
<dbReference type="PRINTS" id="PR00359">
    <property type="entry name" value="BP450"/>
</dbReference>
<proteinExistence type="inferred from homology"/>
<evidence type="ECO:0000313" key="9">
    <source>
        <dbReference type="Proteomes" id="UP000324326"/>
    </source>
</evidence>
<gene>
    <name evidence="8" type="ORF">DX927_20590</name>
</gene>
<evidence type="ECO:0000256" key="7">
    <source>
        <dbReference type="RuleBase" id="RU000461"/>
    </source>
</evidence>
<evidence type="ECO:0000256" key="2">
    <source>
        <dbReference type="ARBA" id="ARBA00022617"/>
    </source>
</evidence>
<dbReference type="AlphaFoldDB" id="A0A5M8RII1"/>
<dbReference type="Pfam" id="PF00067">
    <property type="entry name" value="p450"/>
    <property type="match status" value="1"/>
</dbReference>
<evidence type="ECO:0000256" key="3">
    <source>
        <dbReference type="ARBA" id="ARBA00022723"/>
    </source>
</evidence>
<evidence type="ECO:0000256" key="1">
    <source>
        <dbReference type="ARBA" id="ARBA00010617"/>
    </source>
</evidence>
<evidence type="ECO:0000256" key="6">
    <source>
        <dbReference type="ARBA" id="ARBA00023033"/>
    </source>
</evidence>
<accession>A0A5M8RII1</accession>
<dbReference type="FunFam" id="1.10.630.10:FF:000018">
    <property type="entry name" value="Cytochrome P450 monooxygenase"/>
    <property type="match status" value="1"/>
</dbReference>
<dbReference type="GO" id="GO:0016705">
    <property type="term" value="F:oxidoreductase activity, acting on paired donors, with incorporation or reduction of molecular oxygen"/>
    <property type="evidence" value="ECO:0007669"/>
    <property type="project" value="InterPro"/>
</dbReference>
<keyword evidence="2 7" id="KW-0349">Heme</keyword>
<dbReference type="InterPro" id="IPR002397">
    <property type="entry name" value="Cyt_P450_B"/>
</dbReference>
<dbReference type="GO" id="GO:0020037">
    <property type="term" value="F:heme binding"/>
    <property type="evidence" value="ECO:0007669"/>
    <property type="project" value="InterPro"/>
</dbReference>
<dbReference type="PRINTS" id="PR00385">
    <property type="entry name" value="P450"/>
</dbReference>
<keyword evidence="3 7" id="KW-0479">Metal-binding</keyword>
<dbReference type="SUPFAM" id="SSF48264">
    <property type="entry name" value="Cytochrome P450"/>
    <property type="match status" value="1"/>
</dbReference>
<dbReference type="InterPro" id="IPR017972">
    <property type="entry name" value="Cyt_P450_CS"/>
</dbReference>
<dbReference type="EMBL" id="QSND01000005">
    <property type="protein sequence ID" value="KAA6447661.1"/>
    <property type="molecule type" value="Genomic_DNA"/>
</dbReference>
<dbReference type="PANTHER" id="PTHR46696:SF1">
    <property type="entry name" value="CYTOCHROME P450 YJIB-RELATED"/>
    <property type="match status" value="1"/>
</dbReference>
<comment type="similarity">
    <text evidence="1 7">Belongs to the cytochrome P450 family.</text>
</comment>
<evidence type="ECO:0000256" key="5">
    <source>
        <dbReference type="ARBA" id="ARBA00023004"/>
    </source>
</evidence>
<dbReference type="InterPro" id="IPR036396">
    <property type="entry name" value="Cyt_P450_sf"/>
</dbReference>
<dbReference type="RefSeq" id="WP_148958384.1">
    <property type="nucleotide sequence ID" value="NZ_QSND01000005.1"/>
</dbReference>
<keyword evidence="4 7" id="KW-0560">Oxidoreductase</keyword>
<reference evidence="8 9" key="1">
    <citation type="submission" date="2018-08" db="EMBL/GenBank/DDBJ databases">
        <title>Bacillus phenotypic plasticity.</title>
        <authorList>
            <person name="Hurtado E."/>
        </authorList>
    </citation>
    <scope>NUCLEOTIDE SEQUENCE [LARGE SCALE GENOMIC DNA]</scope>
    <source>
        <strain evidence="8 9">427</strain>
    </source>
</reference>
<dbReference type="CDD" id="cd11032">
    <property type="entry name" value="P450_EryK-like"/>
    <property type="match status" value="1"/>
</dbReference>
<sequence length="401" mass="46055">MNAAKQQNPIQKALLNVKNRQDPYNPFPWYEKMRREWPVYYDEDSKFWSVFLYEDVKRVASDKDFFSNQFPQLEAGNTFAKTMLRMDPPKHTRIRSIVNKVFTPRVLKAWEPRIQELTDELLSKVHGREEIDLVKDFSYPLPVIVIAELLGVPAEYKDKFKEWSDLLVSLPKSDHKDDVIEWKTIRDQGEEELNAFFQDIIEEKRQNLGDDIISLLIQTEQEGDKLSSDELVPFCNLMLVAGNETTTNLISNAVYSILEKPGTYVALANQPDLIPQAVEEAIRFRAPAPMIVRYVKQDTTIRGISLKKGEGVLAFLASANRDESKFEKAYEFDIHRYPNPHIGFGHGIHFCLGAPLARLEAKIALNALLQRYSSMEAISIAPIADSSMYGLKNFRLSCEVY</sequence>
<dbReference type="GO" id="GO:0005506">
    <property type="term" value="F:iron ion binding"/>
    <property type="evidence" value="ECO:0007669"/>
    <property type="project" value="InterPro"/>
</dbReference>
<dbReference type="InterPro" id="IPR001128">
    <property type="entry name" value="Cyt_P450"/>
</dbReference>
<organism evidence="8 9">
    <name type="scientific">Bacillus swezeyi</name>
    <dbReference type="NCBI Taxonomy" id="1925020"/>
    <lineage>
        <taxon>Bacteria</taxon>
        <taxon>Bacillati</taxon>
        <taxon>Bacillota</taxon>
        <taxon>Bacilli</taxon>
        <taxon>Bacillales</taxon>
        <taxon>Bacillaceae</taxon>
        <taxon>Bacillus</taxon>
    </lineage>
</organism>
<protein>
    <submittedName>
        <fullName evidence="8">Cytochrome P450</fullName>
    </submittedName>
</protein>